<evidence type="ECO:0000259" key="1">
    <source>
        <dbReference type="Pfam" id="PF12770"/>
    </source>
</evidence>
<organism evidence="2 3">
    <name type="scientific">Ectorhizobium quercum</name>
    <dbReference type="NCBI Taxonomy" id="2965071"/>
    <lineage>
        <taxon>Bacteria</taxon>
        <taxon>Pseudomonadati</taxon>
        <taxon>Pseudomonadota</taxon>
        <taxon>Alphaproteobacteria</taxon>
        <taxon>Hyphomicrobiales</taxon>
        <taxon>Rhizobiaceae</taxon>
        <taxon>Ectorhizobium</taxon>
    </lineage>
</organism>
<evidence type="ECO:0000313" key="2">
    <source>
        <dbReference type="EMBL" id="MCX9000003.1"/>
    </source>
</evidence>
<evidence type="ECO:0000313" key="3">
    <source>
        <dbReference type="Proteomes" id="UP001208771"/>
    </source>
</evidence>
<reference evidence="2" key="1">
    <citation type="submission" date="2022-07" db="EMBL/GenBank/DDBJ databases">
        <title>Ectorhizobium quercum gen.nov., sp. nov.</title>
        <authorList>
            <person name="Ma T."/>
            <person name="Li Y."/>
        </authorList>
    </citation>
    <scope>NUCLEOTIDE SEQUENCE</scope>
    <source>
        <strain evidence="2">BDR2-2</strain>
    </source>
</reference>
<comment type="caution">
    <text evidence="2">The sequence shown here is derived from an EMBL/GenBank/DDBJ whole genome shotgun (WGS) entry which is preliminary data.</text>
</comment>
<dbReference type="InterPro" id="IPR024983">
    <property type="entry name" value="CHAT_dom"/>
</dbReference>
<dbReference type="EMBL" id="JANFPI010000015">
    <property type="protein sequence ID" value="MCX9000003.1"/>
    <property type="molecule type" value="Genomic_DNA"/>
</dbReference>
<dbReference type="Pfam" id="PF12770">
    <property type="entry name" value="CHAT"/>
    <property type="match status" value="1"/>
</dbReference>
<dbReference type="AlphaFoldDB" id="A0AAE3N344"/>
<sequence length="1268" mass="136675">MAQFPPAIEFYLSADGLSAKVRVIAAHREVLLAAETEMLLVAKGGADDVDVAHRYELRVHAFLLKACRESGPADGPSVFSTWLANQWLAEETMSAKVRLIQHWGDPLLTAGIRASLDVASMVASNPDEALTLAWHADLLTRCRECGVEEGTRAHLAEAGEVPTTLKAAMSSALRPPRSNEELSAYHQELGALAEDKSREGLSRSHAICRMLLDGLPSSGPDDLLGLRASLDVTAATAMLLLLEGVALHTKSVDLAIAETHALFDEARSIYRRLKRDREAAMTAQNKANLYLLQYDFGDTVAGDLAQVLYNEALAAFRRLKCDYEVATTALSKALLYGRHYKGGEAAAADLAHVFYEEALAIFRRSERDVELATTARGSADLYLSQYEAGDSTVAGLAHVLYDDALSVYRRLKRDIDVALTAQNKAVLFLRQYRAGDMAAAGLAHTLFDEALSVYRRLKRDVNVAMTAQNKANLCMFQYEAGDATAAVLAHALFDEALKICRALKLDADVAMTAQNKASLYGHQYDAGDAAAATLAHALYDEALEIRRRLKREVEVAQTAQNKAILYASQYEAGDMAAAGLAHMLYDEALKIRHRLMRGFEAAMTAQNKANLYARQYEAGDMAAARLAHMFYDEALRVLPKGAPYLTHLMILNNRLFLFQAEQRLDAVAEAAEVILSQTSAALVSIPDRPSRNRLLTQIAGVGRRGAWAALSLDDPSRAINLLEAGHAQQLGQRLRESEAQLSFEERAALVAGRTGLSSAENAELAATLACGDATAALESMGDDPCMVSAAQDRLATTRVNQERAIKSLRDAHGQFFTLLKRLGLDKLAVGPPTAEELRARLGDALLLQPVWGKEGGALLLLAPTRPDWQVIPVPAMTEKAINDLVAAHLHDVVAFQNGEIEAFAVSLAKRLGCPQELETDHSGKNIRADNGKNSGPGVSILWTLMMEPLYDALEACGLIPAAGAPIAPEAVLCLPAELAVLPWSAVHHPVTGRMVFEDYALRLVPSLASVITAAGRASRPHDRSAVLVHDPLGDLTLPSHPAKPLFADSPYRELGGGPEAYPAPVPATREALCKAIDDLRPGYVLYLGHSGWDINDAEGSGIELAAVEPGTGKPMATQLGRSVIWQPEIVKPAQIRDMALGATRLVFQASCSGAGLSMKVARDEMTGLPAAWLEAGAASMISNLYTVQAGPSAFLSHRVVQLMLEEGLDPVQALRRAQMILHSDFTGAMNLVQMLGKPNMRTGDIGSTSDTGRLYPIPNIAACVLYGA</sequence>
<gene>
    <name evidence="2" type="ORF">NOF55_23150</name>
</gene>
<proteinExistence type="predicted"/>
<accession>A0AAE3N344</accession>
<dbReference type="RefSeq" id="WP_306413503.1">
    <property type="nucleotide sequence ID" value="NZ_JANFPI010000015.1"/>
</dbReference>
<dbReference type="Proteomes" id="UP001208771">
    <property type="component" value="Unassembled WGS sequence"/>
</dbReference>
<keyword evidence="3" id="KW-1185">Reference proteome</keyword>
<name>A0AAE3N344_9HYPH</name>
<protein>
    <submittedName>
        <fullName evidence="2">CHAT domain-containing protein</fullName>
    </submittedName>
</protein>
<feature type="domain" description="CHAT" evidence="1">
    <location>
        <begin position="941"/>
        <end position="1219"/>
    </location>
</feature>